<dbReference type="PROSITE" id="PS01124">
    <property type="entry name" value="HTH_ARAC_FAMILY_2"/>
    <property type="match status" value="1"/>
</dbReference>
<evidence type="ECO:0000259" key="4">
    <source>
        <dbReference type="PROSITE" id="PS01124"/>
    </source>
</evidence>
<reference evidence="5" key="4">
    <citation type="submission" date="2015-04" db="EMBL/GenBank/DDBJ databases">
        <title>Physiological reanalysis, assessment of diazotrophy, and genome sequences of multiple isolates of Streptomyces thermoautotrophicus.</title>
        <authorList>
            <person name="MacKellar D.C."/>
            <person name="Lieber L."/>
            <person name="Norman J."/>
            <person name="Bolger A."/>
            <person name="Tobin C."/>
            <person name="Murray J.W."/>
            <person name="Woodward J."/>
            <person name="Friesen M."/>
            <person name="Prell J."/>
        </authorList>
    </citation>
    <scope>NUCLEOTIDE SEQUENCE [LARGE SCALE GENOMIC DNA]</scope>
    <source>
        <strain evidence="5">H1</strain>
    </source>
</reference>
<dbReference type="Pfam" id="PF12833">
    <property type="entry name" value="HTH_18"/>
    <property type="match status" value="1"/>
</dbReference>
<dbReference type="InterPro" id="IPR020449">
    <property type="entry name" value="Tscrpt_reg_AraC-type_HTH"/>
</dbReference>
<organism evidence="7 9">
    <name type="scientific">Carbonactinospora thermoautotrophica</name>
    <dbReference type="NCBI Taxonomy" id="1469144"/>
    <lineage>
        <taxon>Bacteria</taxon>
        <taxon>Bacillati</taxon>
        <taxon>Actinomycetota</taxon>
        <taxon>Actinomycetes</taxon>
        <taxon>Kitasatosporales</taxon>
        <taxon>Carbonactinosporaceae</taxon>
        <taxon>Carbonactinospora</taxon>
    </lineage>
</organism>
<proteinExistence type="predicted"/>
<evidence type="ECO:0000256" key="2">
    <source>
        <dbReference type="ARBA" id="ARBA00023125"/>
    </source>
</evidence>
<keyword evidence="1" id="KW-0805">Transcription regulation</keyword>
<reference evidence="7 10" key="1">
    <citation type="submission" date="2015-02" db="EMBL/GenBank/DDBJ databases">
        <title>Physiological reanalysis, assessment of diazotrophy, and genome sequences of multiple isolates of Streptomyces thermoautotrophicus.</title>
        <authorList>
            <person name="MacKellar D.C."/>
            <person name="Lieber L."/>
            <person name="Norman J."/>
            <person name="Bolger A."/>
            <person name="Tobin C."/>
            <person name="Murray J.W."/>
            <person name="Prell J."/>
        </authorList>
    </citation>
    <scope>NUCLEOTIDE SEQUENCE [LARGE SCALE GENOMIC DNA]</scope>
    <source>
        <strain evidence="7 10">UBT1</strain>
    </source>
</reference>
<reference evidence="8" key="3">
    <citation type="submission" date="2015-04" db="EMBL/GenBank/DDBJ databases">
        <title>Physiological reanalysis, assessment of diazotrophy, and genome sequences of multiple isolates of Streptomyces thermoautotrophicus.</title>
        <authorList>
            <person name="MacKellar D.C."/>
            <person name="Lieber L."/>
            <person name="Norman J."/>
            <person name="Bolger A."/>
            <person name="Tobin C."/>
            <person name="Murray J.W."/>
            <person name="Chang R."/>
            <person name="Ford T."/>
            <person name="Nguyen P.Q."/>
            <person name="Woodward J."/>
            <person name="Permingeat H."/>
            <person name="Joshi N.S."/>
            <person name="Silver P.A."/>
            <person name="Usadel B."/>
            <person name="Rutherford A.W."/>
            <person name="Friesen M."/>
            <person name="Prell J."/>
        </authorList>
    </citation>
    <scope>NUCLEOTIDE SEQUENCE [LARGE SCALE GENOMIC DNA]</scope>
    <source>
        <strain evidence="8">H1</strain>
    </source>
</reference>
<dbReference type="GO" id="GO:0043565">
    <property type="term" value="F:sequence-specific DNA binding"/>
    <property type="evidence" value="ECO:0007669"/>
    <property type="project" value="InterPro"/>
</dbReference>
<evidence type="ECO:0000313" key="7">
    <source>
        <dbReference type="EMBL" id="KWX04923.1"/>
    </source>
</evidence>
<gene>
    <name evidence="5" type="ORF">LI90_1611</name>
    <name evidence="6" type="ORF">TH66_06960</name>
    <name evidence="7" type="ORF">TR74_24075</name>
</gene>
<dbReference type="RefSeq" id="WP_066886143.1">
    <property type="nucleotide sequence ID" value="NZ_JYIJ01000015.1"/>
</dbReference>
<dbReference type="SMART" id="SM00342">
    <property type="entry name" value="HTH_ARAC"/>
    <property type="match status" value="1"/>
</dbReference>
<dbReference type="SUPFAM" id="SSF46689">
    <property type="entry name" value="Homeodomain-like"/>
    <property type="match status" value="2"/>
</dbReference>
<dbReference type="Pfam" id="PF06719">
    <property type="entry name" value="AraC_N"/>
    <property type="match status" value="1"/>
</dbReference>
<dbReference type="Gene3D" id="1.10.10.60">
    <property type="entry name" value="Homeodomain-like"/>
    <property type="match status" value="2"/>
</dbReference>
<dbReference type="OrthoDB" id="2039152at2"/>
<dbReference type="AlphaFoldDB" id="A0A132N4A2"/>
<protein>
    <submittedName>
        <fullName evidence="5">Transcriptional regulator</fullName>
    </submittedName>
</protein>
<dbReference type="Proteomes" id="UP000070188">
    <property type="component" value="Unassembled WGS sequence"/>
</dbReference>
<sequence>MAASGEKNYQFLRDDLVAAGEVARLVDRYAEVEGANEHSWPGLTFYRFSDPVPPHWDEVASLSYCLVVQGAKKVRIGSEEYLYDPMRYLVLNRRARFEVEIVEASQARPFLSFVLQIEPALVSDVLSTMHRPLAALYQEHSKPRNDAAHVALLDSHIIGATYRFLTALESEADRAVLAPLYLREIVYRLLQTEERHRLIESSRFNACRNPVSAAIEYMKKQIHEPISVAAIAEAVCMSESAFAHLFKQTVGTSPYKFLKQLRLERARDLLLDHGYSVSEAASKVGYTSLSHFISEFKRYFGETPRSYLLRLQGVETFNLRAKS</sequence>
<keyword evidence="2" id="KW-0238">DNA-binding</keyword>
<dbReference type="PANTHER" id="PTHR43436">
    <property type="entry name" value="ARAC-FAMILY TRANSCRIPTIONAL REGULATOR"/>
    <property type="match status" value="1"/>
</dbReference>
<dbReference type="Proteomes" id="UP000070659">
    <property type="component" value="Unassembled WGS sequence"/>
</dbReference>
<dbReference type="PATRIC" id="fig|1469144.10.peg.1760"/>
<name>A0A132N4A2_9ACTN</name>
<dbReference type="EMBL" id="LAXD01000001">
    <property type="protein sequence ID" value="KWW99971.1"/>
    <property type="molecule type" value="Genomic_DNA"/>
</dbReference>
<evidence type="ECO:0000256" key="1">
    <source>
        <dbReference type="ARBA" id="ARBA00023015"/>
    </source>
</evidence>
<dbReference type="PRINTS" id="PR00032">
    <property type="entry name" value="HTHARAC"/>
</dbReference>
<feature type="domain" description="HTH araC/xylS-type" evidence="4">
    <location>
        <begin position="212"/>
        <end position="310"/>
    </location>
</feature>
<comment type="caution">
    <text evidence="7">The sequence shown here is derived from an EMBL/GenBank/DDBJ whole genome shotgun (WGS) entry which is preliminary data.</text>
</comment>
<dbReference type="PANTHER" id="PTHR43436:SF1">
    <property type="entry name" value="TRANSCRIPTIONAL REGULATORY PROTEIN"/>
    <property type="match status" value="1"/>
</dbReference>
<keyword evidence="3" id="KW-0804">Transcription</keyword>
<dbReference type="InterPro" id="IPR009594">
    <property type="entry name" value="Tscrpt_reg_HTH_AraC_N"/>
</dbReference>
<dbReference type="InterPro" id="IPR009057">
    <property type="entry name" value="Homeodomain-like_sf"/>
</dbReference>
<dbReference type="InterPro" id="IPR018060">
    <property type="entry name" value="HTH_AraC"/>
</dbReference>
<evidence type="ECO:0000313" key="8">
    <source>
        <dbReference type="Proteomes" id="UP000070188"/>
    </source>
</evidence>
<dbReference type="EMBL" id="JYIK01001121">
    <property type="protein sequence ID" value="KWX04923.1"/>
    <property type="molecule type" value="Genomic_DNA"/>
</dbReference>
<dbReference type="Proteomes" id="UP000070598">
    <property type="component" value="Unassembled WGS sequence"/>
</dbReference>
<accession>A0A132N4A2</accession>
<evidence type="ECO:0000256" key="3">
    <source>
        <dbReference type="ARBA" id="ARBA00023163"/>
    </source>
</evidence>
<reference evidence="9" key="2">
    <citation type="submission" date="2015-02" db="EMBL/GenBank/DDBJ databases">
        <title>Physiological reanalysis, assessment of diazotrophy, and genome sequences of multiple isolates of Streptomyces thermoautotrophicus.</title>
        <authorList>
            <person name="MacKellar D.C."/>
            <person name="Lieber L."/>
            <person name="Norman J."/>
            <person name="Bolger A."/>
            <person name="Tobin C."/>
            <person name="Murray J.W."/>
            <person name="Friesen M."/>
            <person name="Prell J."/>
        </authorList>
    </citation>
    <scope>NUCLEOTIDE SEQUENCE [LARGE SCALE GENOMIC DNA]</scope>
    <source>
        <strain evidence="9">UBT1</strain>
    </source>
</reference>
<dbReference type="STRING" id="1469144.LI90_1611"/>
<dbReference type="PROSITE" id="PS00041">
    <property type="entry name" value="HTH_ARAC_FAMILY_1"/>
    <property type="match status" value="1"/>
</dbReference>
<evidence type="ECO:0000313" key="9">
    <source>
        <dbReference type="Proteomes" id="UP000070598"/>
    </source>
</evidence>
<evidence type="ECO:0000313" key="6">
    <source>
        <dbReference type="EMBL" id="KWX04346.1"/>
    </source>
</evidence>
<evidence type="ECO:0000313" key="10">
    <source>
        <dbReference type="Proteomes" id="UP000070659"/>
    </source>
</evidence>
<dbReference type="GO" id="GO:0003700">
    <property type="term" value="F:DNA-binding transcription factor activity"/>
    <property type="evidence" value="ECO:0007669"/>
    <property type="project" value="InterPro"/>
</dbReference>
<keyword evidence="8" id="KW-1185">Reference proteome</keyword>
<dbReference type="EMBL" id="JYIJ01000015">
    <property type="protein sequence ID" value="KWX04346.1"/>
    <property type="molecule type" value="Genomic_DNA"/>
</dbReference>
<evidence type="ECO:0000313" key="5">
    <source>
        <dbReference type="EMBL" id="KWW99971.1"/>
    </source>
</evidence>
<dbReference type="InterPro" id="IPR018062">
    <property type="entry name" value="HTH_AraC-typ_CS"/>
</dbReference>